<keyword evidence="6" id="KW-0175">Coiled coil</keyword>
<evidence type="ECO:0000256" key="1">
    <source>
        <dbReference type="ARBA" id="ARBA00004177"/>
    </source>
</evidence>
<accession>A0AAV9J933</accession>
<dbReference type="InterPro" id="IPR005024">
    <property type="entry name" value="Snf7_fam"/>
</dbReference>
<dbReference type="Pfam" id="PF03357">
    <property type="entry name" value="Snf7"/>
    <property type="match status" value="1"/>
</dbReference>
<evidence type="ECO:0000256" key="3">
    <source>
        <dbReference type="ARBA" id="ARBA00022753"/>
    </source>
</evidence>
<gene>
    <name evidence="8" type="ORF">LTR36_007936</name>
</gene>
<sequence>MASGWGWGGLFGGNAAKSKDAPKNAILGLRSTLEMLTKRERHLQNQMEEQDVIARRNVSTNKGVAKAALRRKKNYEHQLEQTSAQMLTVEREISSIETANINKETLDAMKNAQKAMKKIHGGLTIDMVDQTMEDLKEQHAIGDEIAEALTQGSTTAMDEDELDEELAELQQEELDNKMLKTGSVPVSDQIQRLPNVGTGEREYHPVFDQRSAYAYPRAVKGKQQRVEEDDEEEELRKLQAEMAM</sequence>
<dbReference type="EMBL" id="JAVFHQ010000052">
    <property type="protein sequence ID" value="KAK4541490.1"/>
    <property type="molecule type" value="Genomic_DNA"/>
</dbReference>
<evidence type="ECO:0000256" key="2">
    <source>
        <dbReference type="ARBA" id="ARBA00006190"/>
    </source>
</evidence>
<dbReference type="GO" id="GO:0009898">
    <property type="term" value="C:cytoplasmic side of plasma membrane"/>
    <property type="evidence" value="ECO:0007669"/>
    <property type="project" value="TreeGrafter"/>
</dbReference>
<keyword evidence="3" id="KW-0967">Endosome</keyword>
<comment type="subcellular location">
    <subcellularLocation>
        <location evidence="1">Endosome</location>
    </subcellularLocation>
</comment>
<proteinExistence type="inferred from homology"/>
<feature type="compositionally biased region" description="Basic and acidic residues" evidence="7">
    <location>
        <begin position="234"/>
        <end position="244"/>
    </location>
</feature>
<comment type="caution">
    <text evidence="8">The sequence shown here is derived from an EMBL/GenBank/DDBJ whole genome shotgun (WGS) entry which is preliminary data.</text>
</comment>
<evidence type="ECO:0000256" key="6">
    <source>
        <dbReference type="SAM" id="Coils"/>
    </source>
</evidence>
<evidence type="ECO:0000256" key="5">
    <source>
        <dbReference type="ARBA" id="ARBA00042586"/>
    </source>
</evidence>
<evidence type="ECO:0000313" key="9">
    <source>
        <dbReference type="Proteomes" id="UP001324427"/>
    </source>
</evidence>
<name>A0AAV9J933_9PEZI</name>
<dbReference type="Proteomes" id="UP001324427">
    <property type="component" value="Unassembled WGS sequence"/>
</dbReference>
<evidence type="ECO:0000256" key="7">
    <source>
        <dbReference type="SAM" id="MobiDB-lite"/>
    </source>
</evidence>
<evidence type="ECO:0000313" key="8">
    <source>
        <dbReference type="EMBL" id="KAK4541490.1"/>
    </source>
</evidence>
<reference evidence="8 9" key="1">
    <citation type="submission" date="2021-11" db="EMBL/GenBank/DDBJ databases">
        <title>Black yeast isolated from Biological Soil Crust.</title>
        <authorList>
            <person name="Kurbessoian T."/>
        </authorList>
    </citation>
    <scope>NUCLEOTIDE SEQUENCE [LARGE SCALE GENOMIC DNA]</scope>
    <source>
        <strain evidence="8 9">CCFEE 5522</strain>
    </source>
</reference>
<dbReference type="GO" id="GO:0032511">
    <property type="term" value="P:late endosome to vacuole transport via multivesicular body sorting pathway"/>
    <property type="evidence" value="ECO:0007669"/>
    <property type="project" value="TreeGrafter"/>
</dbReference>
<dbReference type="AlphaFoldDB" id="A0AAV9J933"/>
<evidence type="ECO:0000256" key="4">
    <source>
        <dbReference type="ARBA" id="ARBA00040017"/>
    </source>
</evidence>
<feature type="region of interest" description="Disordered" evidence="7">
    <location>
        <begin position="219"/>
        <end position="244"/>
    </location>
</feature>
<feature type="coiled-coil region" evidence="6">
    <location>
        <begin position="65"/>
        <end position="92"/>
    </location>
</feature>
<dbReference type="PANTHER" id="PTHR22761:SF10">
    <property type="entry name" value="GH13992P"/>
    <property type="match status" value="1"/>
</dbReference>
<dbReference type="Gene3D" id="1.10.287.1060">
    <property type="entry name" value="ESAT-6-like"/>
    <property type="match status" value="1"/>
</dbReference>
<protein>
    <recommendedName>
        <fullName evidence="4">Vacuolar-sorting protein SNF7</fullName>
    </recommendedName>
    <alternativeName>
        <fullName evidence="5">Vacuolar protein-sorting-associated protein 32</fullName>
    </alternativeName>
</protein>
<dbReference type="PANTHER" id="PTHR22761">
    <property type="entry name" value="CHARGED MULTIVESICULAR BODY PROTEIN"/>
    <property type="match status" value="1"/>
</dbReference>
<organism evidence="8 9">
    <name type="scientific">Oleoguttula mirabilis</name>
    <dbReference type="NCBI Taxonomy" id="1507867"/>
    <lineage>
        <taxon>Eukaryota</taxon>
        <taxon>Fungi</taxon>
        <taxon>Dikarya</taxon>
        <taxon>Ascomycota</taxon>
        <taxon>Pezizomycotina</taxon>
        <taxon>Dothideomycetes</taxon>
        <taxon>Dothideomycetidae</taxon>
        <taxon>Mycosphaerellales</taxon>
        <taxon>Teratosphaeriaceae</taxon>
        <taxon>Oleoguttula</taxon>
    </lineage>
</organism>
<comment type="similarity">
    <text evidence="2">Belongs to the SNF7 family.</text>
</comment>
<dbReference type="GO" id="GO:0000815">
    <property type="term" value="C:ESCRT III complex"/>
    <property type="evidence" value="ECO:0007669"/>
    <property type="project" value="TreeGrafter"/>
</dbReference>
<dbReference type="GO" id="GO:0006900">
    <property type="term" value="P:vesicle budding from membrane"/>
    <property type="evidence" value="ECO:0007669"/>
    <property type="project" value="TreeGrafter"/>
</dbReference>
<keyword evidence="9" id="KW-1185">Reference proteome</keyword>
<dbReference type="GO" id="GO:0005771">
    <property type="term" value="C:multivesicular body"/>
    <property type="evidence" value="ECO:0007669"/>
    <property type="project" value="TreeGrafter"/>
</dbReference>